<reference evidence="4 5" key="1">
    <citation type="journal article" date="2016" name="Front. Microbiol.">
        <title>Comparative Genomics Analysis of Streptomyces Species Reveals Their Adaptation to the Marine Environment and Their Diversity at the Genomic Level.</title>
        <authorList>
            <person name="Tian X."/>
            <person name="Zhang Z."/>
            <person name="Yang T."/>
            <person name="Chen M."/>
            <person name="Li J."/>
            <person name="Chen F."/>
            <person name="Yang J."/>
            <person name="Li W."/>
            <person name="Zhang B."/>
            <person name="Zhang Z."/>
            <person name="Wu J."/>
            <person name="Zhang C."/>
            <person name="Long L."/>
            <person name="Xiao J."/>
        </authorList>
    </citation>
    <scope>NUCLEOTIDE SEQUENCE [LARGE SCALE GENOMIC DNA]</scope>
    <source>
        <strain evidence="4 5">SCSIO M10372</strain>
    </source>
</reference>
<dbReference type="EMBL" id="LJGZ01000092">
    <property type="protein sequence ID" value="OEV18539.1"/>
    <property type="molecule type" value="Genomic_DNA"/>
</dbReference>
<evidence type="ECO:0000313" key="3">
    <source>
        <dbReference type="EMBL" id="OEV18539.1"/>
    </source>
</evidence>
<evidence type="ECO:0000313" key="4">
    <source>
        <dbReference type="EMBL" id="OEV18541.1"/>
    </source>
</evidence>
<dbReference type="AlphaFoldDB" id="A0A1E7LQT8"/>
<evidence type="ECO:0000313" key="5">
    <source>
        <dbReference type="Proteomes" id="UP000175971"/>
    </source>
</evidence>
<gene>
    <name evidence="3" type="ORF">AN221_21920</name>
    <name evidence="4" type="ORF">AN221_21930</name>
</gene>
<sequence length="111" mass="11953">MADTGQRRADHAKGLGGVSSLESARNSVEKIQDNVAQIAARSGVGGDEGQALLKLFRSWTGESQKVVVQISKMINALQENVDSANRLAQENRDLTEVLNSKTSQGVFEALR</sequence>
<evidence type="ECO:0000256" key="1">
    <source>
        <dbReference type="SAM" id="Coils"/>
    </source>
</evidence>
<evidence type="ECO:0000256" key="2">
    <source>
        <dbReference type="SAM" id="MobiDB-lite"/>
    </source>
</evidence>
<accession>A0A1E7LQT8</accession>
<feature type="coiled-coil region" evidence="1">
    <location>
        <begin position="67"/>
        <end position="104"/>
    </location>
</feature>
<dbReference type="GeneID" id="97761577"/>
<protein>
    <submittedName>
        <fullName evidence="4">Uncharacterized protein</fullName>
    </submittedName>
</protein>
<feature type="compositionally biased region" description="Basic and acidic residues" evidence="2">
    <location>
        <begin position="1"/>
        <end position="13"/>
    </location>
</feature>
<keyword evidence="5" id="KW-1185">Reference proteome</keyword>
<organism evidence="4 5">
    <name type="scientific">Streptomyces nanshensis</name>
    <dbReference type="NCBI Taxonomy" id="518642"/>
    <lineage>
        <taxon>Bacteria</taxon>
        <taxon>Bacillati</taxon>
        <taxon>Actinomycetota</taxon>
        <taxon>Actinomycetes</taxon>
        <taxon>Kitasatosporales</taxon>
        <taxon>Streptomycetaceae</taxon>
        <taxon>Streptomyces</taxon>
    </lineage>
</organism>
<comment type="caution">
    <text evidence="4">The sequence shown here is derived from an EMBL/GenBank/DDBJ whole genome shotgun (WGS) entry which is preliminary data.</text>
</comment>
<dbReference type="OrthoDB" id="4277311at2"/>
<keyword evidence="1" id="KW-0175">Coiled coil</keyword>
<feature type="region of interest" description="Disordered" evidence="2">
    <location>
        <begin position="1"/>
        <end position="21"/>
    </location>
</feature>
<dbReference type="PATRIC" id="fig|518642.7.peg.4166"/>
<dbReference type="RefSeq" id="WP_070202355.1">
    <property type="nucleotide sequence ID" value="NZ_LJGZ01000092.1"/>
</dbReference>
<dbReference type="EMBL" id="LJGZ01000092">
    <property type="protein sequence ID" value="OEV18541.1"/>
    <property type="molecule type" value="Genomic_DNA"/>
</dbReference>
<name>A0A1E7LQT8_9ACTN</name>
<proteinExistence type="predicted"/>
<dbReference type="Proteomes" id="UP000175971">
    <property type="component" value="Unassembled WGS sequence"/>
</dbReference>